<feature type="compositionally biased region" description="Low complexity" evidence="1">
    <location>
        <begin position="58"/>
        <end position="81"/>
    </location>
</feature>
<proteinExistence type="predicted"/>
<evidence type="ECO:0000256" key="1">
    <source>
        <dbReference type="SAM" id="MobiDB-lite"/>
    </source>
</evidence>
<dbReference type="Proteomes" id="UP001211907">
    <property type="component" value="Unassembled WGS sequence"/>
</dbReference>
<feature type="transmembrane region" description="Helical" evidence="2">
    <location>
        <begin position="6"/>
        <end position="27"/>
    </location>
</feature>
<evidence type="ECO:0000313" key="4">
    <source>
        <dbReference type="Proteomes" id="UP001211907"/>
    </source>
</evidence>
<name>A0AAD5TFF4_9FUNG</name>
<reference evidence="3" key="1">
    <citation type="submission" date="2020-05" db="EMBL/GenBank/DDBJ databases">
        <title>Phylogenomic resolution of chytrid fungi.</title>
        <authorList>
            <person name="Stajich J.E."/>
            <person name="Amses K."/>
            <person name="Simmons R."/>
            <person name="Seto K."/>
            <person name="Myers J."/>
            <person name="Bonds A."/>
            <person name="Quandt C.A."/>
            <person name="Barry K."/>
            <person name="Liu P."/>
            <person name="Grigoriev I."/>
            <person name="Longcore J.E."/>
            <person name="James T.Y."/>
        </authorList>
    </citation>
    <scope>NUCLEOTIDE SEQUENCE</scope>
    <source>
        <strain evidence="3">JEL0513</strain>
    </source>
</reference>
<feature type="region of interest" description="Disordered" evidence="1">
    <location>
        <begin position="35"/>
        <end position="90"/>
    </location>
</feature>
<dbReference type="EMBL" id="JADGJH010000026">
    <property type="protein sequence ID" value="KAJ3141912.1"/>
    <property type="molecule type" value="Genomic_DNA"/>
</dbReference>
<evidence type="ECO:0000313" key="3">
    <source>
        <dbReference type="EMBL" id="KAJ3141912.1"/>
    </source>
</evidence>
<keyword evidence="2" id="KW-0812">Transmembrane</keyword>
<evidence type="ECO:0000256" key="2">
    <source>
        <dbReference type="SAM" id="Phobius"/>
    </source>
</evidence>
<accession>A0AAD5TFF4</accession>
<dbReference type="AlphaFoldDB" id="A0AAD5TFF4"/>
<feature type="compositionally biased region" description="Polar residues" evidence="1">
    <location>
        <begin position="35"/>
        <end position="49"/>
    </location>
</feature>
<gene>
    <name evidence="3" type="ORF">HK100_005566</name>
</gene>
<keyword evidence="2" id="KW-1133">Transmembrane helix</keyword>
<keyword evidence="4" id="KW-1185">Reference proteome</keyword>
<keyword evidence="2" id="KW-0472">Membrane</keyword>
<organism evidence="3 4">
    <name type="scientific">Physocladia obscura</name>
    <dbReference type="NCBI Taxonomy" id="109957"/>
    <lineage>
        <taxon>Eukaryota</taxon>
        <taxon>Fungi</taxon>
        <taxon>Fungi incertae sedis</taxon>
        <taxon>Chytridiomycota</taxon>
        <taxon>Chytridiomycota incertae sedis</taxon>
        <taxon>Chytridiomycetes</taxon>
        <taxon>Chytridiales</taxon>
        <taxon>Chytriomycetaceae</taxon>
        <taxon>Physocladia</taxon>
    </lineage>
</organism>
<comment type="caution">
    <text evidence="3">The sequence shown here is derived from an EMBL/GenBank/DDBJ whole genome shotgun (WGS) entry which is preliminary data.</text>
</comment>
<sequence length="134" mass="14150">METTHILQVAGAVGGCAIVVVVGVTVARFNRSKAQQTNSEISGISSPYTVSPYRETPSSAYSNAMSNATSATSATSIDSNNIETPYTTLPMGGFHRESLRPMAEVETTEQGSYLISVQPETGTSTKLLSSLIQK</sequence>
<protein>
    <submittedName>
        <fullName evidence="3">Uncharacterized protein</fullName>
    </submittedName>
</protein>